<proteinExistence type="predicted"/>
<dbReference type="EMBL" id="BAABLW010000007">
    <property type="protein sequence ID" value="GAA4927903.1"/>
    <property type="molecule type" value="Genomic_DNA"/>
</dbReference>
<accession>A0ABP9G5U3</accession>
<evidence type="ECO:0000313" key="3">
    <source>
        <dbReference type="Proteomes" id="UP001500368"/>
    </source>
</evidence>
<evidence type="ECO:0000256" key="1">
    <source>
        <dbReference type="SAM" id="SignalP"/>
    </source>
</evidence>
<reference evidence="3" key="1">
    <citation type="journal article" date="2019" name="Int. J. Syst. Evol. Microbiol.">
        <title>The Global Catalogue of Microorganisms (GCM) 10K type strain sequencing project: providing services to taxonomists for standard genome sequencing and annotation.</title>
        <authorList>
            <consortium name="The Broad Institute Genomics Platform"/>
            <consortium name="The Broad Institute Genome Sequencing Center for Infectious Disease"/>
            <person name="Wu L."/>
            <person name="Ma J."/>
        </authorList>
    </citation>
    <scope>NUCLEOTIDE SEQUENCE [LARGE SCALE GENOMIC DNA]</scope>
    <source>
        <strain evidence="3">JCM 19129</strain>
    </source>
</reference>
<gene>
    <name evidence="2" type="ORF">GCM10025790_27760</name>
</gene>
<keyword evidence="3" id="KW-1185">Reference proteome</keyword>
<evidence type="ECO:0008006" key="4">
    <source>
        <dbReference type="Google" id="ProtNLM"/>
    </source>
</evidence>
<comment type="caution">
    <text evidence="2">The sequence shown here is derived from an EMBL/GenBank/DDBJ whole genome shotgun (WGS) entry which is preliminary data.</text>
</comment>
<evidence type="ECO:0000313" key="2">
    <source>
        <dbReference type="EMBL" id="GAA4927903.1"/>
    </source>
</evidence>
<name>A0ABP9G5U3_9MICC</name>
<feature type="signal peptide" evidence="1">
    <location>
        <begin position="1"/>
        <end position="28"/>
    </location>
</feature>
<sequence>MSAKMKAGKALGVLTVAGGLAVAGASPAAASSYQDGRCDSAQEGVAWSMLAAGGTSALAGMAGGPAVAAAAGVAGAMGAAFTASPQAIAECR</sequence>
<protein>
    <recommendedName>
        <fullName evidence="4">Bacteriocin</fullName>
    </recommendedName>
</protein>
<keyword evidence="1" id="KW-0732">Signal</keyword>
<feature type="chain" id="PRO_5046223072" description="Bacteriocin" evidence="1">
    <location>
        <begin position="29"/>
        <end position="92"/>
    </location>
</feature>
<dbReference type="Proteomes" id="UP001500368">
    <property type="component" value="Unassembled WGS sequence"/>
</dbReference>
<organism evidence="2 3">
    <name type="scientific">Nesterenkonia rhizosphaerae</name>
    <dbReference type="NCBI Taxonomy" id="1348272"/>
    <lineage>
        <taxon>Bacteria</taxon>
        <taxon>Bacillati</taxon>
        <taxon>Actinomycetota</taxon>
        <taxon>Actinomycetes</taxon>
        <taxon>Micrococcales</taxon>
        <taxon>Micrococcaceae</taxon>
        <taxon>Nesterenkonia</taxon>
    </lineage>
</organism>